<dbReference type="EMBL" id="BARS01019073">
    <property type="protein sequence ID" value="GAF87169.1"/>
    <property type="molecule type" value="Genomic_DNA"/>
</dbReference>
<accession>X0T1P2</accession>
<feature type="non-terminal residue" evidence="1">
    <location>
        <position position="1"/>
    </location>
</feature>
<sequence length="38" mass="4193">RSSLPLVPVGELLAARSRVDLKAQGLELRCQEQLVEMS</sequence>
<reference evidence="1" key="1">
    <citation type="journal article" date="2014" name="Front. Microbiol.">
        <title>High frequency of phylogenetically diverse reductive dehalogenase-homologous genes in deep subseafloor sedimentary metagenomes.</title>
        <authorList>
            <person name="Kawai M."/>
            <person name="Futagami T."/>
            <person name="Toyoda A."/>
            <person name="Takaki Y."/>
            <person name="Nishi S."/>
            <person name="Hori S."/>
            <person name="Arai W."/>
            <person name="Tsubouchi T."/>
            <person name="Morono Y."/>
            <person name="Uchiyama I."/>
            <person name="Ito T."/>
            <person name="Fujiyama A."/>
            <person name="Inagaki F."/>
            <person name="Takami H."/>
        </authorList>
    </citation>
    <scope>NUCLEOTIDE SEQUENCE</scope>
    <source>
        <strain evidence="1">Expedition CK06-06</strain>
    </source>
</reference>
<gene>
    <name evidence="1" type="ORF">S01H1_30946</name>
</gene>
<protein>
    <submittedName>
        <fullName evidence="1">Uncharacterized protein</fullName>
    </submittedName>
</protein>
<evidence type="ECO:0000313" key="1">
    <source>
        <dbReference type="EMBL" id="GAF87169.1"/>
    </source>
</evidence>
<comment type="caution">
    <text evidence="1">The sequence shown here is derived from an EMBL/GenBank/DDBJ whole genome shotgun (WGS) entry which is preliminary data.</text>
</comment>
<organism evidence="1">
    <name type="scientific">marine sediment metagenome</name>
    <dbReference type="NCBI Taxonomy" id="412755"/>
    <lineage>
        <taxon>unclassified sequences</taxon>
        <taxon>metagenomes</taxon>
        <taxon>ecological metagenomes</taxon>
    </lineage>
</organism>
<dbReference type="AlphaFoldDB" id="X0T1P2"/>
<name>X0T1P2_9ZZZZ</name>
<proteinExistence type="predicted"/>